<accession>A0AAN7ZXJ4</accession>
<dbReference type="AlphaFoldDB" id="A0AAN7ZXJ4"/>
<organism evidence="7 8">
    <name type="scientific">Arxiozyma heterogenica</name>
    <dbReference type="NCBI Taxonomy" id="278026"/>
    <lineage>
        <taxon>Eukaryota</taxon>
        <taxon>Fungi</taxon>
        <taxon>Dikarya</taxon>
        <taxon>Ascomycota</taxon>
        <taxon>Saccharomycotina</taxon>
        <taxon>Saccharomycetes</taxon>
        <taxon>Saccharomycetales</taxon>
        <taxon>Saccharomycetaceae</taxon>
        <taxon>Arxiozyma</taxon>
    </lineage>
</organism>
<feature type="transmembrane region" description="Helical" evidence="6">
    <location>
        <begin position="272"/>
        <end position="290"/>
    </location>
</feature>
<evidence type="ECO:0000256" key="3">
    <source>
        <dbReference type="ARBA" id="ARBA00022692"/>
    </source>
</evidence>
<comment type="caution">
    <text evidence="7">The sequence shown here is derived from an EMBL/GenBank/DDBJ whole genome shotgun (WGS) entry which is preliminary data.</text>
</comment>
<evidence type="ECO:0000313" key="7">
    <source>
        <dbReference type="EMBL" id="KAK5779176.1"/>
    </source>
</evidence>
<dbReference type="EMBL" id="JAWIZZ010000047">
    <property type="protein sequence ID" value="KAK5779176.1"/>
    <property type="molecule type" value="Genomic_DNA"/>
</dbReference>
<comment type="similarity">
    <text evidence="2">Belongs to the OST3/OST6 family.</text>
</comment>
<dbReference type="PANTHER" id="PTHR12692:SF3">
    <property type="entry name" value="DOLICHYL-DIPHOSPHOOLIGOSACCHARIDE--PROTEIN GLYCOSYLTRANSFERASE SUBUNIT OST6"/>
    <property type="match status" value="1"/>
</dbReference>
<dbReference type="Proteomes" id="UP001306508">
    <property type="component" value="Unassembled WGS sequence"/>
</dbReference>
<evidence type="ECO:0000256" key="5">
    <source>
        <dbReference type="ARBA" id="ARBA00023136"/>
    </source>
</evidence>
<feature type="transmembrane region" description="Helical" evidence="6">
    <location>
        <begin position="161"/>
        <end position="179"/>
    </location>
</feature>
<dbReference type="GO" id="GO:0018279">
    <property type="term" value="P:protein N-linked glycosylation via asparagine"/>
    <property type="evidence" value="ECO:0007669"/>
    <property type="project" value="TreeGrafter"/>
</dbReference>
<name>A0AAN7ZXJ4_9SACH</name>
<dbReference type="SUPFAM" id="SSF52833">
    <property type="entry name" value="Thioredoxin-like"/>
    <property type="match status" value="1"/>
</dbReference>
<sequence>MIDASHPALIKNAFNIIEVTEDNYPIISQGVDGYYNILFLTMRSKNNNNYNCQICVDFEPVYRKVAAAVRDQAPHSKVLFFMADVNEVPSLVHDLKLKNVPHVVSYSPPNANSDFSWSKSPFYHYQLSNQSVKDILHFGNFVGKMLQIYIQLEEDFNMFEFFGYFTFFIGVFLFIKKVVLPNIDHKWKVGLYLLSLFIILNSISGYKFTQINNIPLLARNDEGKIMYFSGGNSWQFGIEIFFVSGMYIIMGLFTLLLIWLNTWSFVDDRIKTVLSSIFACGVFYTFSYFISCYKIKEPFYPF</sequence>
<keyword evidence="8" id="KW-1185">Reference proteome</keyword>
<feature type="transmembrane region" description="Helical" evidence="6">
    <location>
        <begin position="191"/>
        <end position="209"/>
    </location>
</feature>
<evidence type="ECO:0000256" key="6">
    <source>
        <dbReference type="SAM" id="Phobius"/>
    </source>
</evidence>
<keyword evidence="4 6" id="KW-1133">Transmembrane helix</keyword>
<dbReference type="Pfam" id="PF04756">
    <property type="entry name" value="OST3_OST6"/>
    <property type="match status" value="1"/>
</dbReference>
<proteinExistence type="inferred from homology"/>
<evidence type="ECO:0000256" key="2">
    <source>
        <dbReference type="ARBA" id="ARBA00009561"/>
    </source>
</evidence>
<dbReference type="PANTHER" id="PTHR12692">
    <property type="entry name" value="DOLICHYL-DIPHOSPHOOLIGOSACCHARIDE--PROTEIN GLYCOSYLTRANSFERASE-RELATED"/>
    <property type="match status" value="1"/>
</dbReference>
<evidence type="ECO:0000313" key="8">
    <source>
        <dbReference type="Proteomes" id="UP001306508"/>
    </source>
</evidence>
<dbReference type="GO" id="GO:0008250">
    <property type="term" value="C:oligosaccharyltransferase complex"/>
    <property type="evidence" value="ECO:0007669"/>
    <property type="project" value="TreeGrafter"/>
</dbReference>
<protein>
    <recommendedName>
        <fullName evidence="9">Magnesium transporter protein 1</fullName>
    </recommendedName>
</protein>
<dbReference type="Gene3D" id="3.40.30.10">
    <property type="entry name" value="Glutaredoxin"/>
    <property type="match status" value="1"/>
</dbReference>
<reference evidence="8" key="1">
    <citation type="submission" date="2023-07" db="EMBL/GenBank/DDBJ databases">
        <title>A draft genome of Kazachstania heterogenica Y-27499.</title>
        <authorList>
            <person name="Donic C."/>
            <person name="Kralova J.S."/>
            <person name="Fidel L."/>
            <person name="Ben-Dor S."/>
            <person name="Jung S."/>
        </authorList>
    </citation>
    <scope>NUCLEOTIDE SEQUENCE [LARGE SCALE GENOMIC DNA]</scope>
    <source>
        <strain evidence="8">Y27499</strain>
    </source>
</reference>
<dbReference type="InterPro" id="IPR036249">
    <property type="entry name" value="Thioredoxin-like_sf"/>
</dbReference>
<gene>
    <name evidence="7" type="ORF">RI543_003062</name>
</gene>
<evidence type="ECO:0000256" key="1">
    <source>
        <dbReference type="ARBA" id="ARBA00004477"/>
    </source>
</evidence>
<keyword evidence="3 6" id="KW-0812">Transmembrane</keyword>
<evidence type="ECO:0008006" key="9">
    <source>
        <dbReference type="Google" id="ProtNLM"/>
    </source>
</evidence>
<dbReference type="InterPro" id="IPR021149">
    <property type="entry name" value="OligosaccharylTrfase_OST3/OST6"/>
</dbReference>
<evidence type="ECO:0000256" key="4">
    <source>
        <dbReference type="ARBA" id="ARBA00022989"/>
    </source>
</evidence>
<feature type="transmembrane region" description="Helical" evidence="6">
    <location>
        <begin position="236"/>
        <end position="260"/>
    </location>
</feature>
<comment type="subcellular location">
    <subcellularLocation>
        <location evidence="1">Endoplasmic reticulum membrane</location>
        <topology evidence="1">Multi-pass membrane protein</topology>
    </subcellularLocation>
</comment>
<keyword evidence="5 6" id="KW-0472">Membrane</keyword>